<gene>
    <name evidence="3" type="ORF">FK004_06220</name>
</gene>
<dbReference type="InterPro" id="IPR013783">
    <property type="entry name" value="Ig-like_fold"/>
</dbReference>
<dbReference type="InterPro" id="IPR024079">
    <property type="entry name" value="MetalloPept_cat_dom_sf"/>
</dbReference>
<dbReference type="Proteomes" id="UP000244677">
    <property type="component" value="Chromosome"/>
</dbReference>
<dbReference type="AlphaFoldDB" id="A0A2S1LM71"/>
<dbReference type="GO" id="GO:0008237">
    <property type="term" value="F:metallopeptidase activity"/>
    <property type="evidence" value="ECO:0007669"/>
    <property type="project" value="InterPro"/>
</dbReference>
<dbReference type="Pfam" id="PF18962">
    <property type="entry name" value="Por_Secre_tail"/>
    <property type="match status" value="1"/>
</dbReference>
<evidence type="ECO:0000313" key="3">
    <source>
        <dbReference type="EMBL" id="AWG24853.1"/>
    </source>
</evidence>
<name>A0A2S1LM71_9FLAO</name>
<evidence type="ECO:0000259" key="2">
    <source>
        <dbReference type="Pfam" id="PF18962"/>
    </source>
</evidence>
<dbReference type="SUPFAM" id="SSF55486">
    <property type="entry name" value="Metalloproteases ('zincins'), catalytic domain"/>
    <property type="match status" value="1"/>
</dbReference>
<dbReference type="Gene3D" id="3.40.390.10">
    <property type="entry name" value="Collagenase (Catalytic Domain)"/>
    <property type="match status" value="1"/>
</dbReference>
<dbReference type="InterPro" id="IPR026444">
    <property type="entry name" value="Secre_tail"/>
</dbReference>
<reference evidence="3 4" key="1">
    <citation type="submission" date="2017-04" db="EMBL/GenBank/DDBJ databases">
        <title>Complete genome sequence of Flavobacterium kingsejong AJ004.</title>
        <authorList>
            <person name="Lee P.C."/>
        </authorList>
    </citation>
    <scope>NUCLEOTIDE SEQUENCE [LARGE SCALE GENOMIC DNA]</scope>
    <source>
        <strain evidence="3 4">AJ004</strain>
    </source>
</reference>
<evidence type="ECO:0000313" key="4">
    <source>
        <dbReference type="Proteomes" id="UP000244677"/>
    </source>
</evidence>
<dbReference type="Gene3D" id="2.60.40.10">
    <property type="entry name" value="Immunoglobulins"/>
    <property type="match status" value="1"/>
</dbReference>
<protein>
    <recommendedName>
        <fullName evidence="2">Secretion system C-terminal sorting domain-containing protein</fullName>
    </recommendedName>
</protein>
<keyword evidence="1" id="KW-0732">Signal</keyword>
<dbReference type="Pfam" id="PF13582">
    <property type="entry name" value="Reprolysin_3"/>
    <property type="match status" value="1"/>
</dbReference>
<accession>A0A2S1LM71</accession>
<dbReference type="OrthoDB" id="9792152at2"/>
<dbReference type="KEGG" id="fki:FK004_06220"/>
<evidence type="ECO:0000256" key="1">
    <source>
        <dbReference type="ARBA" id="ARBA00022729"/>
    </source>
</evidence>
<dbReference type="EMBL" id="CP020919">
    <property type="protein sequence ID" value="AWG24853.1"/>
    <property type="molecule type" value="Genomic_DNA"/>
</dbReference>
<organism evidence="3 4">
    <name type="scientific">Flavobacterium kingsejongi</name>
    <dbReference type="NCBI Taxonomy" id="1678728"/>
    <lineage>
        <taxon>Bacteria</taxon>
        <taxon>Pseudomonadati</taxon>
        <taxon>Bacteroidota</taxon>
        <taxon>Flavobacteriia</taxon>
        <taxon>Flavobacteriales</taxon>
        <taxon>Flavobacteriaceae</taxon>
        <taxon>Flavobacterium</taxon>
    </lineage>
</organism>
<proteinExistence type="predicted"/>
<feature type="domain" description="Secretion system C-terminal sorting" evidence="2">
    <location>
        <begin position="669"/>
        <end position="744"/>
    </location>
</feature>
<sequence>MKKTLLIAVIAIFFFTHGYGQSLWNSIPEERLSNNEKVDRASTPLKYHLYSLNFEALKGLLANAPSRSNTAVSSLVLEFPNAQGEFEHYRIFEASVMDPALAVRYPQIQSYVGISIEDPTATMRFSTTLFGLHTMTLSSKNGTSFIDPFTKDLNNYIVYNKKDLTTEKTLQCLVTDEPVEINETGERSTLETFANDSFFRTYRLAMACTIEYAAYHVNAAGLGSGTLAQKKAAVLAAMNITMTRVNGIYEKDMSLTMKLVANNDAIIFITSDSFNNNDPNTLINQSQTVINSGIGVANYDIGHTVSTGGGGLAQLNVPCTANKAKGITGSPQPVGDAYDVDYVAHEMGHQFGASHTFNGTGGSCSGNRSAAQAVEPGSGSTIMAYAGICTANVQGNSDSYFHAVSLAQMFANVTSTTCQINTPNGNTPPTIDDLASYTIPKGTAFILKGNGADADGDTLTYCWEQTNPGASALNAAAASTTISVPNFRSVTPSTSPNRYMPNFSRVLIGTLAAAASWEIIPNVARTMNFALTVRDNGTPTGGQTARKNMTVTFNGTAGPFTVTSPTENITWAAGTSQTVTWAVAGTTANGINTENVKISYSNNEGSTFTTLIESTPNDGSETITIPAGVASTSCRIMVEAVGNIYYAISRKFNTSSLGNEDFSLADFNLYPNPNRGNFTVQFNSNSSKAITLEVHDIRGRQIFNKSYNNSGLFSEKLQLNNAQSGIYLLTVNDGDKKVVRKIVVE</sequence>
<keyword evidence="4" id="KW-1185">Reference proteome</keyword>
<dbReference type="NCBIfam" id="TIGR04183">
    <property type="entry name" value="Por_Secre_tail"/>
    <property type="match status" value="1"/>
</dbReference>
<dbReference type="RefSeq" id="WP_108736480.1">
    <property type="nucleotide sequence ID" value="NZ_CP020919.1"/>
</dbReference>